<protein>
    <recommendedName>
        <fullName evidence="4">Transmembrane protein</fullName>
    </recommendedName>
</protein>
<feature type="transmembrane region" description="Helical" evidence="1">
    <location>
        <begin position="43"/>
        <end position="67"/>
    </location>
</feature>
<comment type="caution">
    <text evidence="2">The sequence shown here is derived from an EMBL/GenBank/DDBJ whole genome shotgun (WGS) entry which is preliminary data.</text>
</comment>
<accession>A0A0D6PI31</accession>
<keyword evidence="1" id="KW-0812">Transmembrane</keyword>
<name>A0A0D6PI31_9PROT</name>
<reference evidence="2 3" key="1">
    <citation type="submission" date="2012-11" db="EMBL/GenBank/DDBJ databases">
        <title>Whole genome sequence of Acidocella aminolytica 101 = DSM 11237.</title>
        <authorList>
            <person name="Azuma Y."/>
            <person name="Higashiura N."/>
            <person name="Hirakawa H."/>
            <person name="Matsushita K."/>
        </authorList>
    </citation>
    <scope>NUCLEOTIDE SEQUENCE [LARGE SCALE GENOMIC DNA]</scope>
    <source>
        <strain evidence="3">101 / DSM 11237</strain>
    </source>
</reference>
<evidence type="ECO:0008006" key="4">
    <source>
        <dbReference type="Google" id="ProtNLM"/>
    </source>
</evidence>
<keyword evidence="1" id="KW-0472">Membrane</keyword>
<evidence type="ECO:0000313" key="3">
    <source>
        <dbReference type="Proteomes" id="UP000032668"/>
    </source>
</evidence>
<keyword evidence="1" id="KW-1133">Transmembrane helix</keyword>
<sequence length="105" mass="12141">MEAQHDPRLLRLLNVLPHTFRRSYEWLIRPQAKWVRLPVGGALMLGGVFSFLPVLGIWMLPLGAILVGEDIPPVRRATLHGLGWVQQKWDNWQARRKTRNSKTNP</sequence>
<dbReference type="EMBL" id="BANC01000087">
    <property type="protein sequence ID" value="GAN81312.1"/>
    <property type="molecule type" value="Genomic_DNA"/>
</dbReference>
<dbReference type="Proteomes" id="UP000032668">
    <property type="component" value="Unassembled WGS sequence"/>
</dbReference>
<gene>
    <name evidence="2" type="ORF">Aam_089_105</name>
</gene>
<proteinExistence type="predicted"/>
<evidence type="ECO:0000313" key="2">
    <source>
        <dbReference type="EMBL" id="GAN81312.1"/>
    </source>
</evidence>
<keyword evidence="3" id="KW-1185">Reference proteome</keyword>
<organism evidence="2 3">
    <name type="scientific">Acidocella aminolytica 101 = DSM 11237</name>
    <dbReference type="NCBI Taxonomy" id="1120923"/>
    <lineage>
        <taxon>Bacteria</taxon>
        <taxon>Pseudomonadati</taxon>
        <taxon>Pseudomonadota</taxon>
        <taxon>Alphaproteobacteria</taxon>
        <taxon>Acetobacterales</taxon>
        <taxon>Acidocellaceae</taxon>
        <taxon>Acidocella</taxon>
    </lineage>
</organism>
<dbReference type="RefSeq" id="WP_052948416.1">
    <property type="nucleotide sequence ID" value="NZ_BAPR01000093.1"/>
</dbReference>
<evidence type="ECO:0000256" key="1">
    <source>
        <dbReference type="SAM" id="Phobius"/>
    </source>
</evidence>
<dbReference type="STRING" id="1120923.SAMN02746095_01307"/>
<dbReference type="AlphaFoldDB" id="A0A0D6PI31"/>